<dbReference type="InterPro" id="IPR050650">
    <property type="entry name" value="Type-II_Cytokine-TF_Rcpt"/>
</dbReference>
<accession>A0A7J6ATB9</accession>
<dbReference type="OrthoDB" id="8805892at2759"/>
<evidence type="ECO:0008006" key="8">
    <source>
        <dbReference type="Google" id="ProtNLM"/>
    </source>
</evidence>
<name>A0A7J6ATB9_AMEME</name>
<comment type="caution">
    <text evidence="6">The sequence shown here is derived from an EMBL/GenBank/DDBJ whole genome shotgun (WGS) entry which is preliminary data.</text>
</comment>
<proteinExistence type="predicted"/>
<dbReference type="AlphaFoldDB" id="A0A7J6ATB9"/>
<dbReference type="Gene3D" id="2.60.40.10">
    <property type="entry name" value="Immunoglobulins"/>
    <property type="match status" value="1"/>
</dbReference>
<dbReference type="Pfam" id="PF09294">
    <property type="entry name" value="Interfer-bind"/>
    <property type="match status" value="1"/>
</dbReference>
<gene>
    <name evidence="6" type="ORF">AMELA_G00099680</name>
</gene>
<dbReference type="InterPro" id="IPR003961">
    <property type="entry name" value="FN3_dom"/>
</dbReference>
<feature type="signal peptide" evidence="3">
    <location>
        <begin position="1"/>
        <end position="22"/>
    </location>
</feature>
<evidence type="ECO:0000256" key="2">
    <source>
        <dbReference type="SAM" id="Phobius"/>
    </source>
</evidence>
<dbReference type="GO" id="GO:0005886">
    <property type="term" value="C:plasma membrane"/>
    <property type="evidence" value="ECO:0007669"/>
    <property type="project" value="TreeGrafter"/>
</dbReference>
<keyword evidence="2" id="KW-1133">Transmembrane helix</keyword>
<dbReference type="Proteomes" id="UP000593565">
    <property type="component" value="Unassembled WGS sequence"/>
</dbReference>
<feature type="domain" description="Interferon/interleukin receptor" evidence="5">
    <location>
        <begin position="120"/>
        <end position="217"/>
    </location>
</feature>
<evidence type="ECO:0000259" key="4">
    <source>
        <dbReference type="Pfam" id="PF01108"/>
    </source>
</evidence>
<evidence type="ECO:0000259" key="5">
    <source>
        <dbReference type="Pfam" id="PF09294"/>
    </source>
</evidence>
<feature type="region of interest" description="Disordered" evidence="1">
    <location>
        <begin position="363"/>
        <end position="389"/>
    </location>
</feature>
<dbReference type="PANTHER" id="PTHR20859">
    <property type="entry name" value="INTERFERON/INTERLEUKIN RECEPTOR"/>
    <property type="match status" value="1"/>
</dbReference>
<feature type="domain" description="Fibronectin type-III" evidence="4">
    <location>
        <begin position="9"/>
        <end position="106"/>
    </location>
</feature>
<dbReference type="EMBL" id="JAAGNN010000008">
    <property type="protein sequence ID" value="KAF4085856.1"/>
    <property type="molecule type" value="Genomic_DNA"/>
</dbReference>
<evidence type="ECO:0000256" key="1">
    <source>
        <dbReference type="SAM" id="MobiDB-lite"/>
    </source>
</evidence>
<feature type="chain" id="PRO_5029458085" description="Fibronectin type-III domain-containing protein" evidence="3">
    <location>
        <begin position="23"/>
        <end position="546"/>
    </location>
</feature>
<dbReference type="GO" id="GO:0004896">
    <property type="term" value="F:cytokine receptor activity"/>
    <property type="evidence" value="ECO:0007669"/>
    <property type="project" value="TreeGrafter"/>
</dbReference>
<dbReference type="InterPro" id="IPR015373">
    <property type="entry name" value="Interferon/interleukin_rcp_dom"/>
</dbReference>
<organism evidence="6 7">
    <name type="scientific">Ameiurus melas</name>
    <name type="common">Black bullhead</name>
    <name type="synonym">Silurus melas</name>
    <dbReference type="NCBI Taxonomy" id="219545"/>
    <lineage>
        <taxon>Eukaryota</taxon>
        <taxon>Metazoa</taxon>
        <taxon>Chordata</taxon>
        <taxon>Craniata</taxon>
        <taxon>Vertebrata</taxon>
        <taxon>Euteleostomi</taxon>
        <taxon>Actinopterygii</taxon>
        <taxon>Neopterygii</taxon>
        <taxon>Teleostei</taxon>
        <taxon>Ostariophysi</taxon>
        <taxon>Siluriformes</taxon>
        <taxon>Ictaluridae</taxon>
        <taxon>Ameiurus</taxon>
    </lineage>
</organism>
<keyword evidence="2" id="KW-0812">Transmembrane</keyword>
<reference evidence="6 7" key="1">
    <citation type="submission" date="2020-02" db="EMBL/GenBank/DDBJ databases">
        <title>A chromosome-scale genome assembly of the black bullhead catfish (Ameiurus melas).</title>
        <authorList>
            <person name="Wen M."/>
            <person name="Zham M."/>
            <person name="Cabau C."/>
            <person name="Klopp C."/>
            <person name="Donnadieu C."/>
            <person name="Roques C."/>
            <person name="Bouchez O."/>
            <person name="Lampietro C."/>
            <person name="Jouanno E."/>
            <person name="Herpin A."/>
            <person name="Louis A."/>
            <person name="Berthelot C."/>
            <person name="Parey E."/>
            <person name="Roest-Crollius H."/>
            <person name="Braasch I."/>
            <person name="Postlethwait J."/>
            <person name="Robinson-Rechavi M."/>
            <person name="Echchiki A."/>
            <person name="Begum T."/>
            <person name="Montfort J."/>
            <person name="Schartl M."/>
            <person name="Bobe J."/>
            <person name="Guiguen Y."/>
        </authorList>
    </citation>
    <scope>NUCLEOTIDE SEQUENCE [LARGE SCALE GENOMIC DNA]</scope>
    <source>
        <strain evidence="6">M_S1</strain>
        <tissue evidence="6">Blood</tissue>
    </source>
</reference>
<feature type="transmembrane region" description="Helical" evidence="2">
    <location>
        <begin position="223"/>
        <end position="246"/>
    </location>
</feature>
<dbReference type="InterPro" id="IPR036116">
    <property type="entry name" value="FN3_sf"/>
</dbReference>
<keyword evidence="3" id="KW-0732">Signal</keyword>
<evidence type="ECO:0000256" key="3">
    <source>
        <dbReference type="SAM" id="SignalP"/>
    </source>
</evidence>
<evidence type="ECO:0000313" key="7">
    <source>
        <dbReference type="Proteomes" id="UP000593565"/>
    </source>
</evidence>
<dbReference type="InterPro" id="IPR013783">
    <property type="entry name" value="Ig-like_fold"/>
</dbReference>
<protein>
    <recommendedName>
        <fullName evidence="8">Fibronectin type-III domain-containing protein</fullName>
    </recommendedName>
</protein>
<dbReference type="PANTHER" id="PTHR20859:SF94">
    <property type="entry name" value="CYTOKINE RECEPTOR FAMILY MEMBER B7"/>
    <property type="match status" value="1"/>
</dbReference>
<dbReference type="Pfam" id="PF01108">
    <property type="entry name" value="Tissue_fac"/>
    <property type="match status" value="1"/>
</dbReference>
<dbReference type="SUPFAM" id="SSF49265">
    <property type="entry name" value="Fibronectin type III"/>
    <property type="match status" value="2"/>
</dbReference>
<keyword evidence="2" id="KW-0472">Membrane</keyword>
<sequence>MDRSPWVSALVILLHLTIYISGETKPRNVIVHIWEGNVTITWEPPQEKPGDYLYQVRLSNYSDSPAVWENVPHCQLLNATICNIGYFPVESNVKVQVGALTTQNNTSWSVKRHINIRRSQLFAPTFNLSSTSDTVQVKIHRKQILDEIFSNGVRYTTYLWQDGQENQTLTKIDDDIDDDGVMTFISLKSQQVYCVFVKVESIATEASNISSVHCIKLPLDVILIIYIILLGLLGIMVFLMLFICFLRRPRKMPSALKLVVNAGKPLIIKSDQVETVTDKGWIVITNNYDTKKSIEFTAEDKGKRGSLDSGVSVEQLHLTVSNAKTEERSGDVQVDSGCESLKGTEVSGSVGRVTRQFSMNEIHRSGENGGSEDSGLGLGPHEASGSLEGEDTGLLSEVVVGDGYRSQSPSSVDVQNDMDTNMAAPSAGYRSGQVTCTCADHEYCIWCKFKNPFTEDCPVTQSQTDFRQANVGNSVSSSYLKKTFMQTVNLLNMEDPMTETALSDNDCTESSLLLLSCPLLLQNEKKQDGIIHTRSFALDNMELTFS</sequence>
<evidence type="ECO:0000313" key="6">
    <source>
        <dbReference type="EMBL" id="KAF4085856.1"/>
    </source>
</evidence>
<keyword evidence="7" id="KW-1185">Reference proteome</keyword>